<feature type="compositionally biased region" description="Polar residues" evidence="2">
    <location>
        <begin position="76"/>
        <end position="106"/>
    </location>
</feature>
<dbReference type="EMBL" id="FN649760">
    <property type="protein sequence ID" value="CBN74161.1"/>
    <property type="molecule type" value="Genomic_DNA"/>
</dbReference>
<evidence type="ECO:0000313" key="4">
    <source>
        <dbReference type="EMBL" id="CBN74161.1"/>
    </source>
</evidence>
<evidence type="ECO:0000256" key="3">
    <source>
        <dbReference type="SAM" id="Phobius"/>
    </source>
</evidence>
<dbReference type="AlphaFoldDB" id="D8LE85"/>
<reference evidence="4 5" key="1">
    <citation type="journal article" date="2010" name="Nature">
        <title>The Ectocarpus genome and the independent evolution of multicellularity in brown algae.</title>
        <authorList>
            <person name="Cock J.M."/>
            <person name="Sterck L."/>
            <person name="Rouze P."/>
            <person name="Scornet D."/>
            <person name="Allen A.E."/>
            <person name="Amoutzias G."/>
            <person name="Anthouard V."/>
            <person name="Artiguenave F."/>
            <person name="Aury J.M."/>
            <person name="Badger J.H."/>
            <person name="Beszteri B."/>
            <person name="Billiau K."/>
            <person name="Bonnet E."/>
            <person name="Bothwell J.H."/>
            <person name="Bowler C."/>
            <person name="Boyen C."/>
            <person name="Brownlee C."/>
            <person name="Carrano C.J."/>
            <person name="Charrier B."/>
            <person name="Cho G.Y."/>
            <person name="Coelho S.M."/>
            <person name="Collen J."/>
            <person name="Corre E."/>
            <person name="Da Silva C."/>
            <person name="Delage L."/>
            <person name="Delaroque N."/>
            <person name="Dittami S.M."/>
            <person name="Doulbeau S."/>
            <person name="Elias M."/>
            <person name="Farnham G."/>
            <person name="Gachon C.M."/>
            <person name="Gschloessl B."/>
            <person name="Heesch S."/>
            <person name="Jabbari K."/>
            <person name="Jubin C."/>
            <person name="Kawai H."/>
            <person name="Kimura K."/>
            <person name="Kloareg B."/>
            <person name="Kupper F.C."/>
            <person name="Lang D."/>
            <person name="Le Bail A."/>
            <person name="Leblanc C."/>
            <person name="Lerouge P."/>
            <person name="Lohr M."/>
            <person name="Lopez P.J."/>
            <person name="Martens C."/>
            <person name="Maumus F."/>
            <person name="Michel G."/>
            <person name="Miranda-Saavedra D."/>
            <person name="Morales J."/>
            <person name="Moreau H."/>
            <person name="Motomura T."/>
            <person name="Nagasato C."/>
            <person name="Napoli C.A."/>
            <person name="Nelson D.R."/>
            <person name="Nyvall-Collen P."/>
            <person name="Peters A.F."/>
            <person name="Pommier C."/>
            <person name="Potin P."/>
            <person name="Poulain J."/>
            <person name="Quesneville H."/>
            <person name="Read B."/>
            <person name="Rensing S.A."/>
            <person name="Ritter A."/>
            <person name="Rousvoal S."/>
            <person name="Samanta M."/>
            <person name="Samson G."/>
            <person name="Schroeder D.C."/>
            <person name="Segurens B."/>
            <person name="Strittmatter M."/>
            <person name="Tonon T."/>
            <person name="Tregear J.W."/>
            <person name="Valentin K."/>
            <person name="von Dassow P."/>
            <person name="Yamagishi T."/>
            <person name="Van de Peer Y."/>
            <person name="Wincker P."/>
        </authorList>
    </citation>
    <scope>NUCLEOTIDE SEQUENCE [LARGE SCALE GENOMIC DNA]</scope>
    <source>
        <strain evidence="5">Ec32 / CCAP1310/4</strain>
    </source>
</reference>
<organism evidence="4 5">
    <name type="scientific">Ectocarpus siliculosus</name>
    <name type="common">Brown alga</name>
    <name type="synonym">Conferva siliculosa</name>
    <dbReference type="NCBI Taxonomy" id="2880"/>
    <lineage>
        <taxon>Eukaryota</taxon>
        <taxon>Sar</taxon>
        <taxon>Stramenopiles</taxon>
        <taxon>Ochrophyta</taxon>
        <taxon>PX clade</taxon>
        <taxon>Phaeophyceae</taxon>
        <taxon>Ectocarpales</taxon>
        <taxon>Ectocarpaceae</taxon>
        <taxon>Ectocarpus</taxon>
    </lineage>
</organism>
<feature type="coiled-coil region" evidence="1">
    <location>
        <begin position="191"/>
        <end position="331"/>
    </location>
</feature>
<sequence>MEVAAAANHYDEMEDEIKTRQMAISKAQAYPASSLERHGMKQPAGATAGSKLAAYRASTTAMTSHNRTTKRFLSPSGPSAQHPSKLQRPQQYRSTSPTRAGSNASSPIGRGRGDANGNGERAGGDEYAGTDYSRDETIDRLTKVLRTKTMEIKHLKADLKRCEAVVRDVDVTVENISSDSAETDMKIVHLADDLAIEKRSHQEAIENIERQSQRLTELEKVSTEKHEENMLLSGRLEEINHLAGQQEQRLQEARVAAAEAAAAAAAAEEAAAAAEKRVEAAEAALAAQGGGGLEKELEKLRQAAEMKAKQLEAVQERASKTNMELQRYKGLARRGRFKRLLAKLWWLLRAIGFLGFLFFAYVAVSEGTFRSRGVDVYRLAH</sequence>
<keyword evidence="3" id="KW-0472">Membrane</keyword>
<feature type="region of interest" description="Disordered" evidence="2">
    <location>
        <begin position="29"/>
        <end position="48"/>
    </location>
</feature>
<proteinExistence type="predicted"/>
<accession>D8LE85</accession>
<evidence type="ECO:0000256" key="1">
    <source>
        <dbReference type="SAM" id="Coils"/>
    </source>
</evidence>
<gene>
    <name evidence="4" type="ORF">Esi_0013_0076</name>
</gene>
<feature type="compositionally biased region" description="Polar residues" evidence="2">
    <location>
        <begin position="57"/>
        <end position="66"/>
    </location>
</feature>
<feature type="region of interest" description="Disordered" evidence="2">
    <location>
        <begin position="57"/>
        <end position="131"/>
    </location>
</feature>
<dbReference type="OrthoDB" id="10344608at2759"/>
<keyword evidence="3" id="KW-1133">Transmembrane helix</keyword>
<protein>
    <submittedName>
        <fullName evidence="4">Uncharacterized protein</fullName>
    </submittedName>
</protein>
<keyword evidence="1" id="KW-0175">Coiled coil</keyword>
<dbReference type="InParanoid" id="D8LE85"/>
<evidence type="ECO:0000256" key="2">
    <source>
        <dbReference type="SAM" id="MobiDB-lite"/>
    </source>
</evidence>
<keyword evidence="5" id="KW-1185">Reference proteome</keyword>
<keyword evidence="3" id="KW-0812">Transmembrane</keyword>
<feature type="transmembrane region" description="Helical" evidence="3">
    <location>
        <begin position="344"/>
        <end position="364"/>
    </location>
</feature>
<evidence type="ECO:0000313" key="5">
    <source>
        <dbReference type="Proteomes" id="UP000002630"/>
    </source>
</evidence>
<dbReference type="Proteomes" id="UP000002630">
    <property type="component" value="Unassembled WGS sequence"/>
</dbReference>
<name>D8LE85_ECTSI</name>